<accession>A0A974I3M5</accession>
<reference evidence="2" key="1">
    <citation type="journal article" date="2016" name="Nature">
        <title>Genome evolution in the allotetraploid frog Xenopus laevis.</title>
        <authorList>
            <person name="Session A.M."/>
            <person name="Uno Y."/>
            <person name="Kwon T."/>
            <person name="Chapman J.A."/>
            <person name="Toyoda A."/>
            <person name="Takahashi S."/>
            <person name="Fukui A."/>
            <person name="Hikosaka A."/>
            <person name="Suzuki A."/>
            <person name="Kondo M."/>
            <person name="van Heeringen S.J."/>
            <person name="Quigley I."/>
            <person name="Heinz S."/>
            <person name="Ogino H."/>
            <person name="Ochi H."/>
            <person name="Hellsten U."/>
            <person name="Lyons J.B."/>
            <person name="Simakov O."/>
            <person name="Putnam N."/>
            <person name="Stites J."/>
            <person name="Kuroki Y."/>
            <person name="Tanaka T."/>
            <person name="Michiue T."/>
            <person name="Watanabe M."/>
            <person name="Bogdanovic O."/>
            <person name="Lister R."/>
            <person name="Georgiou G."/>
            <person name="Paranjpe S.S."/>
            <person name="van Kruijsbergen I."/>
            <person name="Shu S."/>
            <person name="Carlson J."/>
            <person name="Kinoshita T."/>
            <person name="Ohta Y."/>
            <person name="Mawaribuchi S."/>
            <person name="Jenkins J."/>
            <person name="Grimwood J."/>
            <person name="Schmutz J."/>
            <person name="Mitros T."/>
            <person name="Mozaffari S.V."/>
            <person name="Suzuki Y."/>
            <person name="Haramoto Y."/>
            <person name="Yamamoto T.S."/>
            <person name="Takagi C."/>
            <person name="Heald R."/>
            <person name="Miller K."/>
            <person name="Haudenschild C."/>
            <person name="Kitzman J."/>
            <person name="Nakayama T."/>
            <person name="Izutsu Y."/>
            <person name="Robert J."/>
            <person name="Fortriede J."/>
            <person name="Burns K."/>
            <person name="Lotay V."/>
            <person name="Karimi K."/>
            <person name="Yasuoka Y."/>
            <person name="Dichmann D.S."/>
            <person name="Flajnik M.F."/>
            <person name="Houston D.W."/>
            <person name="Shendure J."/>
            <person name="DuPasquier L."/>
            <person name="Vize P.D."/>
            <person name="Zorn A.M."/>
            <person name="Ito M."/>
            <person name="Marcotte E.M."/>
            <person name="Wallingford J.B."/>
            <person name="Ito Y."/>
            <person name="Asashima M."/>
            <person name="Ueno N."/>
            <person name="Matsuda Y."/>
            <person name="Veenstra G.J."/>
            <person name="Fujiyama A."/>
            <person name="Harland R.M."/>
            <person name="Taira M."/>
            <person name="Rokhsar D.S."/>
        </authorList>
    </citation>
    <scope>NUCLEOTIDE SEQUENCE [LARGE SCALE GENOMIC DNA]</scope>
    <source>
        <strain evidence="2">J</strain>
    </source>
</reference>
<proteinExistence type="predicted"/>
<name>A0A974I3M5_XENLA</name>
<dbReference type="EMBL" id="CM004466">
    <property type="protein sequence ID" value="OCU00460.1"/>
    <property type="molecule type" value="Genomic_DNA"/>
</dbReference>
<dbReference type="AlphaFoldDB" id="A0A974I3M5"/>
<organism evidence="1 2">
    <name type="scientific">Xenopus laevis</name>
    <name type="common">African clawed frog</name>
    <dbReference type="NCBI Taxonomy" id="8355"/>
    <lineage>
        <taxon>Eukaryota</taxon>
        <taxon>Metazoa</taxon>
        <taxon>Chordata</taxon>
        <taxon>Craniata</taxon>
        <taxon>Vertebrata</taxon>
        <taxon>Euteleostomi</taxon>
        <taxon>Amphibia</taxon>
        <taxon>Batrachia</taxon>
        <taxon>Anura</taxon>
        <taxon>Pipoidea</taxon>
        <taxon>Pipidae</taxon>
        <taxon>Xenopodinae</taxon>
        <taxon>Xenopus</taxon>
        <taxon>Xenopus</taxon>
    </lineage>
</organism>
<evidence type="ECO:0000313" key="1">
    <source>
        <dbReference type="EMBL" id="OCU00460.1"/>
    </source>
</evidence>
<evidence type="ECO:0000313" key="2">
    <source>
        <dbReference type="Proteomes" id="UP000694892"/>
    </source>
</evidence>
<protein>
    <submittedName>
        <fullName evidence="1">Uncharacterized protein</fullName>
    </submittedName>
</protein>
<sequence length="68" mass="8390">MQNMFSLYKYVIISINRTHIPRLHFFFFFNHCTFSMEHQKTTAPIRNNEKAVCRHAESIYIFKQKFRM</sequence>
<dbReference type="Proteomes" id="UP000694892">
    <property type="component" value="Chromosome 1L"/>
</dbReference>
<gene>
    <name evidence="1" type="ORF">XELAEV_18006237mg</name>
</gene>